<proteinExistence type="predicted"/>
<dbReference type="GO" id="GO:0008483">
    <property type="term" value="F:transaminase activity"/>
    <property type="evidence" value="ECO:0007669"/>
    <property type="project" value="UniProtKB-KW"/>
</dbReference>
<feature type="domain" description="Aminotransferase-like plant mobile" evidence="1">
    <location>
        <begin position="1"/>
        <end position="249"/>
    </location>
</feature>
<sequence>MILGGFSVVGDSVNDGSVALIPDLAGKVEKMNRFRSELVRSKSKKASHSKWMQMFMKKTNEQEHVGFLALWLSRFGFPSGDQDSVGKHVIPIAVRLSQGVKLALAPAVLAYIYHNLTKLKEQCVDSSYSNLKSSSCVNLLGPFQLVQIWVYERFPVVGQKGPNELRPSEPRLTRWHVLNSNVSLLLLRSHMISLESFIWRPYAVDLQNWKQPLHYQDSEQIISDSLVLDDDLQFFYLFIAPCELVNSDILDIDSVILATRYFSNIPFWLHVRIKIQSLTIWIIFLIK</sequence>
<dbReference type="PANTHER" id="PTHR46033">
    <property type="entry name" value="PROTEIN MAIN-LIKE 2"/>
    <property type="match status" value="1"/>
</dbReference>
<dbReference type="GO" id="GO:0010073">
    <property type="term" value="P:meristem maintenance"/>
    <property type="evidence" value="ECO:0007669"/>
    <property type="project" value="InterPro"/>
</dbReference>
<evidence type="ECO:0000259" key="1">
    <source>
        <dbReference type="Pfam" id="PF10536"/>
    </source>
</evidence>
<evidence type="ECO:0000313" key="3">
    <source>
        <dbReference type="Proteomes" id="UP000215914"/>
    </source>
</evidence>
<dbReference type="Pfam" id="PF10536">
    <property type="entry name" value="PMD"/>
    <property type="match status" value="1"/>
</dbReference>
<evidence type="ECO:0000313" key="2">
    <source>
        <dbReference type="EMBL" id="KAF5766824.1"/>
    </source>
</evidence>
<dbReference type="InterPro" id="IPR044824">
    <property type="entry name" value="MAIN-like"/>
</dbReference>
<dbReference type="EMBL" id="MNCJ02000330">
    <property type="protein sequence ID" value="KAF5766824.1"/>
    <property type="molecule type" value="Genomic_DNA"/>
</dbReference>
<organism evidence="2 3">
    <name type="scientific">Helianthus annuus</name>
    <name type="common">Common sunflower</name>
    <dbReference type="NCBI Taxonomy" id="4232"/>
    <lineage>
        <taxon>Eukaryota</taxon>
        <taxon>Viridiplantae</taxon>
        <taxon>Streptophyta</taxon>
        <taxon>Embryophyta</taxon>
        <taxon>Tracheophyta</taxon>
        <taxon>Spermatophyta</taxon>
        <taxon>Magnoliopsida</taxon>
        <taxon>eudicotyledons</taxon>
        <taxon>Gunneridae</taxon>
        <taxon>Pentapetalae</taxon>
        <taxon>asterids</taxon>
        <taxon>campanulids</taxon>
        <taxon>Asterales</taxon>
        <taxon>Asteraceae</taxon>
        <taxon>Asteroideae</taxon>
        <taxon>Heliantheae alliance</taxon>
        <taxon>Heliantheae</taxon>
        <taxon>Helianthus</taxon>
    </lineage>
</organism>
<keyword evidence="3" id="KW-1185">Reference proteome</keyword>
<reference evidence="2" key="1">
    <citation type="journal article" date="2017" name="Nature">
        <title>The sunflower genome provides insights into oil metabolism, flowering and Asterid evolution.</title>
        <authorList>
            <person name="Badouin H."/>
            <person name="Gouzy J."/>
            <person name="Grassa C.J."/>
            <person name="Murat F."/>
            <person name="Staton S.E."/>
            <person name="Cottret L."/>
            <person name="Lelandais-Briere C."/>
            <person name="Owens G.L."/>
            <person name="Carrere S."/>
            <person name="Mayjonade B."/>
            <person name="Legrand L."/>
            <person name="Gill N."/>
            <person name="Kane N.C."/>
            <person name="Bowers J.E."/>
            <person name="Hubner S."/>
            <person name="Bellec A."/>
            <person name="Berard A."/>
            <person name="Berges H."/>
            <person name="Blanchet N."/>
            <person name="Boniface M.C."/>
            <person name="Brunel D."/>
            <person name="Catrice O."/>
            <person name="Chaidir N."/>
            <person name="Claudel C."/>
            <person name="Donnadieu C."/>
            <person name="Faraut T."/>
            <person name="Fievet G."/>
            <person name="Helmstetter N."/>
            <person name="King M."/>
            <person name="Knapp S.J."/>
            <person name="Lai Z."/>
            <person name="Le Paslier M.C."/>
            <person name="Lippi Y."/>
            <person name="Lorenzon L."/>
            <person name="Mandel J.R."/>
            <person name="Marage G."/>
            <person name="Marchand G."/>
            <person name="Marquand E."/>
            <person name="Bret-Mestries E."/>
            <person name="Morien E."/>
            <person name="Nambeesan S."/>
            <person name="Nguyen T."/>
            <person name="Pegot-Espagnet P."/>
            <person name="Pouilly N."/>
            <person name="Raftis F."/>
            <person name="Sallet E."/>
            <person name="Schiex T."/>
            <person name="Thomas J."/>
            <person name="Vandecasteele C."/>
            <person name="Vares D."/>
            <person name="Vear F."/>
            <person name="Vautrin S."/>
            <person name="Crespi M."/>
            <person name="Mangin B."/>
            <person name="Burke J.M."/>
            <person name="Salse J."/>
            <person name="Munos S."/>
            <person name="Vincourt P."/>
            <person name="Rieseberg L.H."/>
            <person name="Langlade N.B."/>
        </authorList>
    </citation>
    <scope>NUCLEOTIDE SEQUENCE</scope>
    <source>
        <tissue evidence="2">Leaves</tissue>
    </source>
</reference>
<dbReference type="Gramene" id="mRNA:HanXRQr2_Chr15g0719961">
    <property type="protein sequence ID" value="CDS:HanXRQr2_Chr15g0719961.1"/>
    <property type="gene ID" value="HanXRQr2_Chr15g0719961"/>
</dbReference>
<reference evidence="2" key="2">
    <citation type="submission" date="2020-06" db="EMBL/GenBank/DDBJ databases">
        <title>Helianthus annuus Genome sequencing and assembly Release 2.</title>
        <authorList>
            <person name="Gouzy J."/>
            <person name="Langlade N."/>
            <person name="Munos S."/>
        </authorList>
    </citation>
    <scope>NUCLEOTIDE SEQUENCE</scope>
    <source>
        <tissue evidence="2">Leaves</tissue>
    </source>
</reference>
<protein>
    <submittedName>
        <fullName evidence="2">Aminotransferase-like, plant mobile domain-containing protein</fullName>
    </submittedName>
</protein>
<dbReference type="Proteomes" id="UP000215914">
    <property type="component" value="Unassembled WGS sequence"/>
</dbReference>
<comment type="caution">
    <text evidence="2">The sequence shown here is derived from an EMBL/GenBank/DDBJ whole genome shotgun (WGS) entry which is preliminary data.</text>
</comment>
<name>A0A9K3H6H2_HELAN</name>
<keyword evidence="2" id="KW-0032">Aminotransferase</keyword>
<dbReference type="PANTHER" id="PTHR46033:SF80">
    <property type="entry name" value="PROTEIN MAIN-LIKE 2-LIKE"/>
    <property type="match status" value="1"/>
</dbReference>
<keyword evidence="2" id="KW-0808">Transferase</keyword>
<accession>A0A9K3H6H2</accession>
<gene>
    <name evidence="2" type="ORF">HanXRQr2_Chr15g0719961</name>
</gene>
<dbReference type="InterPro" id="IPR019557">
    <property type="entry name" value="AminoTfrase-like_pln_mobile"/>
</dbReference>
<dbReference type="AlphaFoldDB" id="A0A9K3H6H2"/>